<evidence type="ECO:0008006" key="3">
    <source>
        <dbReference type="Google" id="ProtNLM"/>
    </source>
</evidence>
<comment type="caution">
    <text evidence="1">The sequence shown here is derived from an EMBL/GenBank/DDBJ whole genome shotgun (WGS) entry which is preliminary data.</text>
</comment>
<dbReference type="AlphaFoldDB" id="A0A0J7J8K5"/>
<dbReference type="EMBL" id="LFBU01000001">
    <property type="protein sequence ID" value="KMQ74299.1"/>
    <property type="molecule type" value="Genomic_DNA"/>
</dbReference>
<gene>
    <name evidence="1" type="ORF">Msub_10480</name>
</gene>
<proteinExistence type="predicted"/>
<dbReference type="STRING" id="1658765.Msub_10480"/>
<name>A0A0J7J8K5_9GAMM</name>
<evidence type="ECO:0000313" key="2">
    <source>
        <dbReference type="Proteomes" id="UP000036102"/>
    </source>
</evidence>
<accession>A0A0J7J8K5</accession>
<keyword evidence="2" id="KW-1185">Reference proteome</keyword>
<reference evidence="1 2" key="1">
    <citation type="submission" date="2015-06" db="EMBL/GenBank/DDBJ databases">
        <title>Marinobacter subterrani, a genetically tractable neutrophilic iron-oxidizing strain isolated from the Soudan Iron Mine.</title>
        <authorList>
            <person name="Bonis B.M."/>
            <person name="Gralnick J.A."/>
        </authorList>
    </citation>
    <scope>NUCLEOTIDE SEQUENCE [LARGE SCALE GENOMIC DNA]</scope>
    <source>
        <strain evidence="1 2">JG233</strain>
    </source>
</reference>
<protein>
    <recommendedName>
        <fullName evidence="3">Wadjet protein JetD C-terminal domain-containing protein</fullName>
    </recommendedName>
</protein>
<evidence type="ECO:0000313" key="1">
    <source>
        <dbReference type="EMBL" id="KMQ74299.1"/>
    </source>
</evidence>
<dbReference type="Proteomes" id="UP000036102">
    <property type="component" value="Unassembled WGS sequence"/>
</dbReference>
<sequence>MSYFASQPLRNSKNNRGTPLNDYLEKILRGQPINYEAFLKKLPEPFRQRHRELFATEKVQANRWLVTVQDETAFAELQNVAEAPVSRIDAAKKGDSHRHGTEVSFLLVYHRRLESSRPDVVVIESDCVDIGFQRARSVLIVENERNFYQYPKMLHFAGEALGKRFHLADCDVVLGGGNRVTRRAILDWLQGYEEVFCAFDYDAGGLQMFSTIAASLGDKATFVQPPDWQPWLAWFRHIPDTTERFTRAISLAEGLGFVPLAEAFRATGKFMEQEMILDE</sequence>
<organism evidence="1 2">
    <name type="scientific">Marinobacter subterrani</name>
    <dbReference type="NCBI Taxonomy" id="1658765"/>
    <lineage>
        <taxon>Bacteria</taxon>
        <taxon>Pseudomonadati</taxon>
        <taxon>Pseudomonadota</taxon>
        <taxon>Gammaproteobacteria</taxon>
        <taxon>Pseudomonadales</taxon>
        <taxon>Marinobacteraceae</taxon>
        <taxon>Marinobacter</taxon>
    </lineage>
</organism>
<dbReference type="RefSeq" id="WP_197083774.1">
    <property type="nucleotide sequence ID" value="NZ_LFBU01000001.1"/>
</dbReference>
<dbReference type="PATRIC" id="fig|1658765.3.peg.473"/>